<name>A0A164RRW9_9AGAM</name>
<protein>
    <submittedName>
        <fullName evidence="2">Uncharacterized protein</fullName>
    </submittedName>
</protein>
<reference evidence="2 3" key="1">
    <citation type="journal article" date="2016" name="Mol. Biol. Evol.">
        <title>Comparative Genomics of Early-Diverging Mushroom-Forming Fungi Provides Insights into the Origins of Lignocellulose Decay Capabilities.</title>
        <authorList>
            <person name="Nagy L.G."/>
            <person name="Riley R."/>
            <person name="Tritt A."/>
            <person name="Adam C."/>
            <person name="Daum C."/>
            <person name="Floudas D."/>
            <person name="Sun H."/>
            <person name="Yadav J.S."/>
            <person name="Pangilinan J."/>
            <person name="Larsson K.H."/>
            <person name="Matsuura K."/>
            <person name="Barry K."/>
            <person name="Labutti K."/>
            <person name="Kuo R."/>
            <person name="Ohm R.A."/>
            <person name="Bhattacharya S.S."/>
            <person name="Shirouzu T."/>
            <person name="Yoshinaga Y."/>
            <person name="Martin F.M."/>
            <person name="Grigoriev I.V."/>
            <person name="Hibbett D.S."/>
        </authorList>
    </citation>
    <scope>NUCLEOTIDE SEQUENCE [LARGE SCALE GENOMIC DNA]</scope>
    <source>
        <strain evidence="2 3">HHB9708</strain>
    </source>
</reference>
<evidence type="ECO:0000313" key="3">
    <source>
        <dbReference type="Proteomes" id="UP000076722"/>
    </source>
</evidence>
<evidence type="ECO:0000313" key="2">
    <source>
        <dbReference type="EMBL" id="KZS90822.1"/>
    </source>
</evidence>
<dbReference type="EMBL" id="KV419419">
    <property type="protein sequence ID" value="KZS90822.1"/>
    <property type="molecule type" value="Genomic_DNA"/>
</dbReference>
<proteinExistence type="predicted"/>
<accession>A0A164RRW9</accession>
<sequence>MTDLEKDESKENATQEADNVRAQGSRAAILCLVEWRSGDQYSSGRMCSNERILLGDLRNNASDDAVGDITDAPSMERMPTSASDPSWGINGLRARTPVGIFSASNFQQRRGSESESMARIDCGGSGGEMEKAELAPKRKDYIDDVAESKAQFEVVFITELSDISLADIELLW</sequence>
<dbReference type="AlphaFoldDB" id="A0A164RRW9"/>
<feature type="region of interest" description="Disordered" evidence="1">
    <location>
        <begin position="1"/>
        <end position="22"/>
    </location>
</feature>
<keyword evidence="3" id="KW-1185">Reference proteome</keyword>
<feature type="region of interest" description="Disordered" evidence="1">
    <location>
        <begin position="69"/>
        <end position="88"/>
    </location>
</feature>
<evidence type="ECO:0000256" key="1">
    <source>
        <dbReference type="SAM" id="MobiDB-lite"/>
    </source>
</evidence>
<dbReference type="Proteomes" id="UP000076722">
    <property type="component" value="Unassembled WGS sequence"/>
</dbReference>
<gene>
    <name evidence="2" type="ORF">SISNIDRAFT_468327</name>
</gene>
<organism evidence="2 3">
    <name type="scientific">Sistotremastrum niveocremeum HHB9708</name>
    <dbReference type="NCBI Taxonomy" id="1314777"/>
    <lineage>
        <taxon>Eukaryota</taxon>
        <taxon>Fungi</taxon>
        <taxon>Dikarya</taxon>
        <taxon>Basidiomycota</taxon>
        <taxon>Agaricomycotina</taxon>
        <taxon>Agaricomycetes</taxon>
        <taxon>Sistotremastrales</taxon>
        <taxon>Sistotremastraceae</taxon>
        <taxon>Sertulicium</taxon>
        <taxon>Sertulicium niveocremeum</taxon>
    </lineage>
</organism>